<evidence type="ECO:0000259" key="2">
    <source>
        <dbReference type="PROSITE" id="PS51832"/>
    </source>
</evidence>
<accession>K8DYK7</accession>
<name>K8DYK7_9FIRM</name>
<dbReference type="PROSITE" id="PS51832">
    <property type="entry name" value="HD_GYP"/>
    <property type="match status" value="1"/>
</dbReference>
<dbReference type="CDD" id="cd00077">
    <property type="entry name" value="HDc"/>
    <property type="match status" value="1"/>
</dbReference>
<dbReference type="NCBIfam" id="TIGR00277">
    <property type="entry name" value="HDIG"/>
    <property type="match status" value="1"/>
</dbReference>
<sequence>MFLAVKRLYIKLPKNIALHSKRVAIFSYILAKQIKLSAADCQTVYWGGLLHDIGKSMIHPGILYKKEKLTEAEFAEIKRHCRYGVDIVKNIKDVEPVIPIIQYHHEHWNGSGYYGLQKHQIPLGARIVSIADAFDAMTSYRSYQATRKKEDALAEIMRCSNTQFDPCLVNHFIEVYALFNCYLDDHVKFVNFI</sequence>
<dbReference type="InterPro" id="IPR037522">
    <property type="entry name" value="HD_GYP_dom"/>
</dbReference>
<keyword evidence="4" id="KW-1185">Reference proteome</keyword>
<dbReference type="PROSITE" id="PS51831">
    <property type="entry name" value="HD"/>
    <property type="match status" value="1"/>
</dbReference>
<dbReference type="AlphaFoldDB" id="K8DYK7"/>
<dbReference type="InterPro" id="IPR006674">
    <property type="entry name" value="HD_domain"/>
</dbReference>
<dbReference type="InterPro" id="IPR003607">
    <property type="entry name" value="HD/PDEase_dom"/>
</dbReference>
<gene>
    <name evidence="3" type="ORF">DESHY_160111</name>
</gene>
<evidence type="ECO:0000313" key="4">
    <source>
        <dbReference type="Proteomes" id="UP000009315"/>
    </source>
</evidence>
<dbReference type="STRING" id="1121428.DESHY_160111"/>
<evidence type="ECO:0000259" key="1">
    <source>
        <dbReference type="PROSITE" id="PS51831"/>
    </source>
</evidence>
<dbReference type="Gene3D" id="1.10.3210.10">
    <property type="entry name" value="Hypothetical protein af1432"/>
    <property type="match status" value="1"/>
</dbReference>
<dbReference type="Proteomes" id="UP000009315">
    <property type="component" value="Unassembled WGS sequence"/>
</dbReference>
<dbReference type="SUPFAM" id="SSF109604">
    <property type="entry name" value="HD-domain/PDEase-like"/>
    <property type="match status" value="1"/>
</dbReference>
<reference evidence="3 4" key="1">
    <citation type="journal article" date="2013" name="Genome Announc.">
        <title>Genome Sequence of the Sulfate-Reducing Bacterium Desulfotomaculum hydrothermale Lam5(T).</title>
        <authorList>
            <person name="Amin O."/>
            <person name="Fardeau M.L."/>
            <person name="Valette O."/>
            <person name="Hirschler-Rea A."/>
            <person name="Barbe V."/>
            <person name="Medigue C."/>
            <person name="Vacherie B."/>
            <person name="Ollivier B."/>
            <person name="Bertin P.N."/>
            <person name="Dolla A."/>
        </authorList>
    </citation>
    <scope>NUCLEOTIDE SEQUENCE [LARGE SCALE GENOMIC DNA]</scope>
    <source>
        <strain evidence="4">Lam5 / DSM 18033</strain>
    </source>
</reference>
<dbReference type="Pfam" id="PF13487">
    <property type="entry name" value="HD_5"/>
    <property type="match status" value="1"/>
</dbReference>
<keyword evidence="3" id="KW-0378">Hydrolase</keyword>
<feature type="domain" description="HD" evidence="1">
    <location>
        <begin position="16"/>
        <end position="137"/>
    </location>
</feature>
<proteinExistence type="predicted"/>
<dbReference type="EMBL" id="CAOS01000008">
    <property type="protein sequence ID" value="CCO07987.1"/>
    <property type="molecule type" value="Genomic_DNA"/>
</dbReference>
<dbReference type="InterPro" id="IPR006675">
    <property type="entry name" value="HDIG_dom"/>
</dbReference>
<dbReference type="GO" id="GO:0016787">
    <property type="term" value="F:hydrolase activity"/>
    <property type="evidence" value="ECO:0007669"/>
    <property type="project" value="UniProtKB-KW"/>
</dbReference>
<dbReference type="RefSeq" id="WP_008411140.1">
    <property type="nucleotide sequence ID" value="NZ_CAOS01000008.1"/>
</dbReference>
<evidence type="ECO:0000313" key="3">
    <source>
        <dbReference type="EMBL" id="CCO07987.1"/>
    </source>
</evidence>
<dbReference type="PANTHER" id="PTHR43155">
    <property type="entry name" value="CYCLIC DI-GMP PHOSPHODIESTERASE PA4108-RELATED"/>
    <property type="match status" value="1"/>
</dbReference>
<dbReference type="SMART" id="SM00471">
    <property type="entry name" value="HDc"/>
    <property type="match status" value="1"/>
</dbReference>
<feature type="domain" description="HD-GYP" evidence="2">
    <location>
        <begin position="1"/>
        <end position="188"/>
    </location>
</feature>
<dbReference type="PANTHER" id="PTHR43155:SF2">
    <property type="entry name" value="CYCLIC DI-GMP PHOSPHODIESTERASE PA4108"/>
    <property type="match status" value="1"/>
</dbReference>
<dbReference type="eggNOG" id="COG3437">
    <property type="taxonomic scope" value="Bacteria"/>
</dbReference>
<comment type="caution">
    <text evidence="3">The sequence shown here is derived from an EMBL/GenBank/DDBJ whole genome shotgun (WGS) entry which is preliminary data.</text>
</comment>
<protein>
    <submittedName>
        <fullName evidence="3">Metal-dependent phosphohydrolase HD sub domain protein</fullName>
    </submittedName>
</protein>
<organism evidence="3 4">
    <name type="scientific">Desulforamulus hydrothermalis Lam5 = DSM 18033</name>
    <dbReference type="NCBI Taxonomy" id="1121428"/>
    <lineage>
        <taxon>Bacteria</taxon>
        <taxon>Bacillati</taxon>
        <taxon>Bacillota</taxon>
        <taxon>Clostridia</taxon>
        <taxon>Eubacteriales</taxon>
        <taxon>Peptococcaceae</taxon>
        <taxon>Desulforamulus</taxon>
    </lineage>
</organism>